<dbReference type="RefSeq" id="XP_047783735.1">
    <property type="nucleotide sequence ID" value="XM_047926916.1"/>
</dbReference>
<protein>
    <submittedName>
        <fullName evidence="1">Uncharacterized protein</fullName>
    </submittedName>
</protein>
<gene>
    <name evidence="1" type="ORF">C8Q71DRAFT_853218</name>
</gene>
<dbReference type="Proteomes" id="UP000814176">
    <property type="component" value="Unassembled WGS sequence"/>
</dbReference>
<name>A0ABQ8KUD3_9APHY</name>
<keyword evidence="2" id="KW-1185">Reference proteome</keyword>
<accession>A0ABQ8KUD3</accession>
<evidence type="ECO:0000313" key="2">
    <source>
        <dbReference type="Proteomes" id="UP000814176"/>
    </source>
</evidence>
<dbReference type="EMBL" id="JADCUA010000002">
    <property type="protein sequence ID" value="KAH9842688.1"/>
    <property type="molecule type" value="Genomic_DNA"/>
</dbReference>
<organism evidence="1 2">
    <name type="scientific">Rhodofomes roseus</name>
    <dbReference type="NCBI Taxonomy" id="34475"/>
    <lineage>
        <taxon>Eukaryota</taxon>
        <taxon>Fungi</taxon>
        <taxon>Dikarya</taxon>
        <taxon>Basidiomycota</taxon>
        <taxon>Agaricomycotina</taxon>
        <taxon>Agaricomycetes</taxon>
        <taxon>Polyporales</taxon>
        <taxon>Rhodofomes</taxon>
    </lineage>
</organism>
<sequence>MTIALDGEVVGHYSHVSAANSDTYNYNVTIYNNTGLANTQHLLQMTAMQDSQASVILFDWAEYTIPYYFDSGSVYIHPSDRFGNVLVEAWNHYFHQQPCIVECL</sequence>
<dbReference type="GeneID" id="72007648"/>
<proteinExistence type="predicted"/>
<evidence type="ECO:0000313" key="1">
    <source>
        <dbReference type="EMBL" id="KAH9842688.1"/>
    </source>
</evidence>
<comment type="caution">
    <text evidence="1">The sequence shown here is derived from an EMBL/GenBank/DDBJ whole genome shotgun (WGS) entry which is preliminary data.</text>
</comment>
<reference evidence="1 2" key="1">
    <citation type="journal article" date="2021" name="Environ. Microbiol.">
        <title>Gene family expansions and transcriptome signatures uncover fungal adaptations to wood decay.</title>
        <authorList>
            <person name="Hage H."/>
            <person name="Miyauchi S."/>
            <person name="Viragh M."/>
            <person name="Drula E."/>
            <person name="Min B."/>
            <person name="Chaduli D."/>
            <person name="Navarro D."/>
            <person name="Favel A."/>
            <person name="Norest M."/>
            <person name="Lesage-Meessen L."/>
            <person name="Balint B."/>
            <person name="Merenyi Z."/>
            <person name="de Eugenio L."/>
            <person name="Morin E."/>
            <person name="Martinez A.T."/>
            <person name="Baldrian P."/>
            <person name="Stursova M."/>
            <person name="Martinez M.J."/>
            <person name="Novotny C."/>
            <person name="Magnuson J.K."/>
            <person name="Spatafora J.W."/>
            <person name="Maurice S."/>
            <person name="Pangilinan J."/>
            <person name="Andreopoulos W."/>
            <person name="LaButti K."/>
            <person name="Hundley H."/>
            <person name="Na H."/>
            <person name="Kuo A."/>
            <person name="Barry K."/>
            <person name="Lipzen A."/>
            <person name="Henrissat B."/>
            <person name="Riley R."/>
            <person name="Ahrendt S."/>
            <person name="Nagy L.G."/>
            <person name="Grigoriev I.V."/>
            <person name="Martin F."/>
            <person name="Rosso M.N."/>
        </authorList>
    </citation>
    <scope>NUCLEOTIDE SEQUENCE [LARGE SCALE GENOMIC DNA]</scope>
    <source>
        <strain evidence="1 2">CIRM-BRFM 1785</strain>
    </source>
</reference>